<sequence length="1050" mass="117402">MATLYLNQEFSTWKEFFEAVELHCRKTYQPFTKVSSKSCEFSNSRLKPGQQEYPSDLGYVYFVYKCTHRGSFKSLSEGKRNVFSFKQGCKAKIYAAVDKETRSKIVVRQLNEDHCHELGPDLYQRAFLPEDERKLVDKMNKEKLLRLSQMKVTQDSEHESPKKSSGCLKRSYNQENLLEAVCKVHSGELEISKAAKVYKVPNTTLREWLVRKQVEDTLTLLTKMEENKLAVWLLEMAKTGFHLSEQSIREAVRNIFRARGPPAKCIDNWPSKKWMISFFSRYPEVALSYRNIFTTPDEPAVSKTVSPTEWFINVKGYLDALDPNLLMSADRLYAADQIFFRLTADGNKVKRCDGPRFVPGSLSSSHITLIGCASAGGHLLCPLAVFPFEEMPTYNPLEDFNDGMFQISPDGRLTSPVFLSWLKDCFIPSVAHQQKPVVLFVDTHPVHSSSVDIVDLCMQNSIILYCVDDVCARVIPPLEEPFFKHISKMWDTLAGASVVLHKEIPSQQTFGSVLKDSWTITANYDLAVEGFARSGIFPFASPERYANFSLDKQALAGPDSDPVAKDGLPSSGSSDADTDSMDHLLVTQASSEAVAAIQSVEDKSRKTKPTPIKNNKFQNPHGNQDEDKNNHSTGNLLPPTTGMVTSSQVHSAPVGTSLLNQQLPVGSYGQPVTNYFNEPLSHPPLANSSVFPLNHHQCQPTILPVQSNSLYSQMRFFSPSQNASLCYIKMLLRMAISLGEAASFDVIDKYATGQPISPAYKDMVDVLNAIVKFGDMPGPSLHSPQIYNQLPTGQPWMTQSSAEPPQCRQGALSMGVFNQSQSAQFMLNQASFDRTQAHLTQGPLNQGLASQPHANQNVADNFPDLSHKKTEMDRWREGSVSVNGTNQSSLSSQAPAQRDIQTSQSQKLYEPKVGRLSHSHDQQHYTDQSTAPVSLPVALTGKAFAVYLDVKRREIENKYGKGYGRKMPKKKNPSGAFRKMPEGPNYLEKKTKVQKVKRDKNTAKVASIPQTYKEDHNMGVAEKPNQDDFISTTAGPRDKHKDNDGLRKTK</sequence>
<organism evidence="6 7">
    <name type="scientific">Elysia marginata</name>
    <dbReference type="NCBI Taxonomy" id="1093978"/>
    <lineage>
        <taxon>Eukaryota</taxon>
        <taxon>Metazoa</taxon>
        <taxon>Spiralia</taxon>
        <taxon>Lophotrochozoa</taxon>
        <taxon>Mollusca</taxon>
        <taxon>Gastropoda</taxon>
        <taxon>Heterobranchia</taxon>
        <taxon>Euthyneura</taxon>
        <taxon>Panpulmonata</taxon>
        <taxon>Sacoglossa</taxon>
        <taxon>Placobranchoidea</taxon>
        <taxon>Plakobranchidae</taxon>
        <taxon>Elysia</taxon>
    </lineage>
</organism>
<proteinExistence type="predicted"/>
<dbReference type="GO" id="GO:0003677">
    <property type="term" value="F:DNA binding"/>
    <property type="evidence" value="ECO:0007669"/>
    <property type="project" value="UniProtKB-KW"/>
</dbReference>
<dbReference type="InterPro" id="IPR004875">
    <property type="entry name" value="DDE_SF_endonuclease_dom"/>
</dbReference>
<dbReference type="EMBL" id="BMAT01004240">
    <property type="protein sequence ID" value="GFR70943.1"/>
    <property type="molecule type" value="Genomic_DNA"/>
</dbReference>
<evidence type="ECO:0000259" key="5">
    <source>
        <dbReference type="PROSITE" id="PS51253"/>
    </source>
</evidence>
<feature type="region of interest" description="Disordered" evidence="4">
    <location>
        <begin position="557"/>
        <end position="579"/>
    </location>
</feature>
<evidence type="ECO:0000256" key="2">
    <source>
        <dbReference type="ARBA" id="ARBA00023125"/>
    </source>
</evidence>
<keyword evidence="3" id="KW-0539">Nucleus</keyword>
<dbReference type="GO" id="GO:0005634">
    <property type="term" value="C:nucleus"/>
    <property type="evidence" value="ECO:0007669"/>
    <property type="project" value="UniProtKB-SubCell"/>
</dbReference>
<comment type="caution">
    <text evidence="6">The sequence shown here is derived from an EMBL/GenBank/DDBJ whole genome shotgun (WGS) entry which is preliminary data.</text>
</comment>
<name>A0AAV4FC36_9GAST</name>
<reference evidence="6 7" key="1">
    <citation type="journal article" date="2021" name="Elife">
        <title>Chloroplast acquisition without the gene transfer in kleptoplastic sea slugs, Plakobranchus ocellatus.</title>
        <authorList>
            <person name="Maeda T."/>
            <person name="Takahashi S."/>
            <person name="Yoshida T."/>
            <person name="Shimamura S."/>
            <person name="Takaki Y."/>
            <person name="Nagai Y."/>
            <person name="Toyoda A."/>
            <person name="Suzuki Y."/>
            <person name="Arimoto A."/>
            <person name="Ishii H."/>
            <person name="Satoh N."/>
            <person name="Nishiyama T."/>
            <person name="Hasebe M."/>
            <person name="Maruyama T."/>
            <person name="Minagawa J."/>
            <person name="Obokata J."/>
            <person name="Shigenobu S."/>
        </authorList>
    </citation>
    <scope>NUCLEOTIDE SEQUENCE [LARGE SCALE GENOMIC DNA]</scope>
</reference>
<dbReference type="InterPro" id="IPR048325">
    <property type="entry name" value="ZSWIM3_N"/>
</dbReference>
<feature type="domain" description="HTH CENPB-type" evidence="5">
    <location>
        <begin position="213"/>
        <end position="288"/>
    </location>
</feature>
<dbReference type="InterPro" id="IPR007889">
    <property type="entry name" value="HTH_Psq"/>
</dbReference>
<accession>A0AAV4FC36</accession>
<feature type="region of interest" description="Disordered" evidence="4">
    <location>
        <begin position="961"/>
        <end position="1050"/>
    </location>
</feature>
<dbReference type="PANTHER" id="PTHR31569:SF4">
    <property type="entry name" value="SWIM-TYPE DOMAIN-CONTAINING PROTEIN"/>
    <property type="match status" value="1"/>
</dbReference>
<dbReference type="Proteomes" id="UP000762676">
    <property type="component" value="Unassembled WGS sequence"/>
</dbReference>
<dbReference type="Gene3D" id="1.10.10.60">
    <property type="entry name" value="Homeodomain-like"/>
    <property type="match status" value="1"/>
</dbReference>
<feature type="compositionally biased region" description="Basic and acidic residues" evidence="4">
    <location>
        <begin position="1036"/>
        <end position="1050"/>
    </location>
</feature>
<evidence type="ECO:0000256" key="1">
    <source>
        <dbReference type="ARBA" id="ARBA00004123"/>
    </source>
</evidence>
<evidence type="ECO:0000256" key="4">
    <source>
        <dbReference type="SAM" id="MobiDB-lite"/>
    </source>
</evidence>
<evidence type="ECO:0000256" key="3">
    <source>
        <dbReference type="ARBA" id="ARBA00023242"/>
    </source>
</evidence>
<dbReference type="InterPro" id="IPR009057">
    <property type="entry name" value="Homeodomain-like_sf"/>
</dbReference>
<keyword evidence="7" id="KW-1185">Reference proteome</keyword>
<feature type="region of interest" description="Disordered" evidence="4">
    <location>
        <begin position="599"/>
        <end position="649"/>
    </location>
</feature>
<comment type="subcellular location">
    <subcellularLocation>
        <location evidence="1">Nucleus</location>
    </subcellularLocation>
</comment>
<feature type="compositionally biased region" description="Basic residues" evidence="4">
    <location>
        <begin position="963"/>
        <end position="972"/>
    </location>
</feature>
<feature type="region of interest" description="Disordered" evidence="4">
    <location>
        <begin position="843"/>
        <end position="906"/>
    </location>
</feature>
<feature type="compositionally biased region" description="Basic and acidic residues" evidence="4">
    <location>
        <begin position="865"/>
        <end position="877"/>
    </location>
</feature>
<feature type="compositionally biased region" description="Polar residues" evidence="4">
    <location>
        <begin position="612"/>
        <end position="622"/>
    </location>
</feature>
<evidence type="ECO:0000313" key="6">
    <source>
        <dbReference type="EMBL" id="GFR70943.1"/>
    </source>
</evidence>
<dbReference type="PANTHER" id="PTHR31569">
    <property type="entry name" value="SWIM-TYPE DOMAIN-CONTAINING PROTEIN"/>
    <property type="match status" value="1"/>
</dbReference>
<feature type="compositionally biased region" description="Polar residues" evidence="4">
    <location>
        <begin position="843"/>
        <end position="859"/>
    </location>
</feature>
<dbReference type="Pfam" id="PF05225">
    <property type="entry name" value="HTH_psq"/>
    <property type="match status" value="1"/>
</dbReference>
<dbReference type="Pfam" id="PF21599">
    <property type="entry name" value="ZSWIM3_N"/>
    <property type="match status" value="1"/>
</dbReference>
<dbReference type="AlphaFoldDB" id="A0AAV4FC36"/>
<keyword evidence="2" id="KW-0238">DNA-binding</keyword>
<dbReference type="SUPFAM" id="SSF46689">
    <property type="entry name" value="Homeodomain-like"/>
    <property type="match status" value="1"/>
</dbReference>
<evidence type="ECO:0000313" key="7">
    <source>
        <dbReference type="Proteomes" id="UP000762676"/>
    </source>
</evidence>
<dbReference type="PROSITE" id="PS51253">
    <property type="entry name" value="HTH_CENPB"/>
    <property type="match status" value="1"/>
</dbReference>
<dbReference type="Pfam" id="PF03184">
    <property type="entry name" value="DDE_1"/>
    <property type="match status" value="1"/>
</dbReference>
<feature type="compositionally biased region" description="Polar residues" evidence="4">
    <location>
        <begin position="880"/>
        <end position="906"/>
    </location>
</feature>
<gene>
    <name evidence="6" type="ORF">ElyMa_002085100</name>
</gene>
<protein>
    <submittedName>
        <fullName evidence="6">Tigger transposable element-derived protein 6-like protein</fullName>
    </submittedName>
</protein>
<dbReference type="InterPro" id="IPR006600">
    <property type="entry name" value="HTH_CenpB_DNA-bd_dom"/>
</dbReference>
<dbReference type="InterPro" id="IPR052579">
    <property type="entry name" value="Zinc_finger_SWIM"/>
</dbReference>